<feature type="transmembrane region" description="Helical" evidence="1">
    <location>
        <begin position="56"/>
        <end position="75"/>
    </location>
</feature>
<keyword evidence="3" id="KW-1185">Reference proteome</keyword>
<keyword evidence="1" id="KW-0472">Membrane</keyword>
<accession>A0A2W1M004</accession>
<dbReference type="OrthoDB" id="2583154at2"/>
<evidence type="ECO:0000256" key="1">
    <source>
        <dbReference type="SAM" id="Phobius"/>
    </source>
</evidence>
<evidence type="ECO:0000313" key="3">
    <source>
        <dbReference type="Proteomes" id="UP000249522"/>
    </source>
</evidence>
<keyword evidence="1" id="KW-0812">Transmembrane</keyword>
<feature type="transmembrane region" description="Helical" evidence="1">
    <location>
        <begin position="24"/>
        <end position="44"/>
    </location>
</feature>
<feature type="transmembrane region" description="Helical" evidence="1">
    <location>
        <begin position="96"/>
        <end position="126"/>
    </location>
</feature>
<feature type="transmembrane region" description="Helical" evidence="1">
    <location>
        <begin position="132"/>
        <end position="156"/>
    </location>
</feature>
<protein>
    <submittedName>
        <fullName evidence="2">Uncharacterized protein</fullName>
    </submittedName>
</protein>
<comment type="caution">
    <text evidence="2">The sequence shown here is derived from an EMBL/GenBank/DDBJ whole genome shotgun (WGS) entry which is preliminary data.</text>
</comment>
<proteinExistence type="predicted"/>
<dbReference type="AlphaFoldDB" id="A0A2W1M004"/>
<dbReference type="EMBL" id="QKRB01000028">
    <property type="protein sequence ID" value="PZD97281.1"/>
    <property type="molecule type" value="Genomic_DNA"/>
</dbReference>
<organism evidence="2 3">
    <name type="scientific">Paenibacillus sambharensis</name>
    <dbReference type="NCBI Taxonomy" id="1803190"/>
    <lineage>
        <taxon>Bacteria</taxon>
        <taxon>Bacillati</taxon>
        <taxon>Bacillota</taxon>
        <taxon>Bacilli</taxon>
        <taxon>Bacillales</taxon>
        <taxon>Paenibacillaceae</taxon>
        <taxon>Paenibacillus</taxon>
    </lineage>
</organism>
<dbReference type="Pfam" id="PF12730">
    <property type="entry name" value="ABC2_membrane_4"/>
    <property type="match status" value="1"/>
</dbReference>
<keyword evidence="1" id="KW-1133">Transmembrane helix</keyword>
<evidence type="ECO:0000313" key="2">
    <source>
        <dbReference type="EMBL" id="PZD97281.1"/>
    </source>
</evidence>
<sequence length="241" mass="25873">MMAPFIYLAGEELRKLLRGGKLKVLLLLSFLIGVLFVFISERIGLSGSLPVTALKLLLTVILPLFMVSIGSDLMVSEFKDGTIKNALRLPISRETLFTGKILAGWTAGALIVLSVFVPTFVGSIIFQGMPAFSALGVMLAELGGAILFCGLLVVLANSVSLWVGSGSIGMVVSIVIWLAMGITGLFEPELGRLFVTDFADWIQPLLYAGDVGSSITTLLFLTAYYIMGTIMGLLAFQRKEN</sequence>
<gene>
    <name evidence="2" type="ORF">DNH61_02685</name>
</gene>
<dbReference type="RefSeq" id="WP_111145139.1">
    <property type="nucleotide sequence ID" value="NZ_QKRB01000028.1"/>
</dbReference>
<feature type="transmembrane region" description="Helical" evidence="1">
    <location>
        <begin position="168"/>
        <end position="186"/>
    </location>
</feature>
<dbReference type="Proteomes" id="UP000249522">
    <property type="component" value="Unassembled WGS sequence"/>
</dbReference>
<name>A0A2W1M004_9BACL</name>
<reference evidence="2 3" key="1">
    <citation type="submission" date="2018-06" db="EMBL/GenBank/DDBJ databases">
        <title>Paenibacillus imtechensis sp. nov.</title>
        <authorList>
            <person name="Pinnaka A.K."/>
            <person name="Singh H."/>
            <person name="Kaur M."/>
        </authorList>
    </citation>
    <scope>NUCLEOTIDE SEQUENCE [LARGE SCALE GENOMIC DNA]</scope>
    <source>
        <strain evidence="2 3">SMB1</strain>
    </source>
</reference>
<feature type="transmembrane region" description="Helical" evidence="1">
    <location>
        <begin position="215"/>
        <end position="236"/>
    </location>
</feature>